<name>A0A8J6Y6C8_9BACT</name>
<dbReference type="SUPFAM" id="SSF48452">
    <property type="entry name" value="TPR-like"/>
    <property type="match status" value="1"/>
</dbReference>
<keyword evidence="2" id="KW-0645">Protease</keyword>
<dbReference type="InterPro" id="IPR001969">
    <property type="entry name" value="Aspartic_peptidase_AS"/>
</dbReference>
<organism evidence="2 3">
    <name type="scientific">Candidatus Polarisedimenticola svalbardensis</name>
    <dbReference type="NCBI Taxonomy" id="2886004"/>
    <lineage>
        <taxon>Bacteria</taxon>
        <taxon>Pseudomonadati</taxon>
        <taxon>Acidobacteriota</taxon>
        <taxon>Candidatus Polarisedimenticolia</taxon>
        <taxon>Candidatus Polarisedimenticolales</taxon>
        <taxon>Candidatus Polarisedimenticolaceae</taxon>
        <taxon>Candidatus Polarisedimenticola</taxon>
    </lineage>
</organism>
<dbReference type="Pfam" id="PF13650">
    <property type="entry name" value="Asp_protease_2"/>
    <property type="match status" value="1"/>
</dbReference>
<evidence type="ECO:0000313" key="2">
    <source>
        <dbReference type="EMBL" id="MBD3866641.1"/>
    </source>
</evidence>
<evidence type="ECO:0000313" key="3">
    <source>
        <dbReference type="Proteomes" id="UP000648239"/>
    </source>
</evidence>
<dbReference type="PROSITE" id="PS00141">
    <property type="entry name" value="ASP_PROTEASE"/>
    <property type="match status" value="1"/>
</dbReference>
<sequence>MRYPVLILLLALVLPGVVPAEPAPTETVQDLLAVDRWKEALALAREQFDPGDAGSASDLGETLFRAGELVEASAVLSRIAEGNDPPPLRALVQLGLLRLAEGRGREGAELLQSALLQAPDDPYVLFRAAGAAGSRAEVILRLKRYVELMGESDPDRVEGARGTIRFLTALGDRETWVPSARPDDAALPLRKIPGRTGEVRGYTLKAVLGERKKPVRILLDTGSPGFYLDDRIARKHGMEVVAEATVFGGGGSGRHKSKRGVLSRLDVGAVGFRDVLASTSGTRLDPAASFQGLIGLDPFVGYILTLDLARGTLQLEAPPSSGDPWPGEGWSRGARYWTISGQFLVEAGDAGGAKGLFILDTGATRSLVSKNFVEQVDDAVVRGEGMVRAFGGVRPDSARVRGVDLQFQGLAGNARELGVDDLSLRSRLSGVEICGFLGLDILAGNVIRIDTLARKVFVKEQEPKP</sequence>
<accession>A0A8J6Y6C8</accession>
<dbReference type="Proteomes" id="UP000648239">
    <property type="component" value="Unassembled WGS sequence"/>
</dbReference>
<dbReference type="InterPro" id="IPR011990">
    <property type="entry name" value="TPR-like_helical_dom_sf"/>
</dbReference>
<evidence type="ECO:0000256" key="1">
    <source>
        <dbReference type="SAM" id="SignalP"/>
    </source>
</evidence>
<proteinExistence type="predicted"/>
<dbReference type="Gene3D" id="2.40.70.10">
    <property type="entry name" value="Acid Proteases"/>
    <property type="match status" value="2"/>
</dbReference>
<comment type="caution">
    <text evidence="2">The sequence shown here is derived from an EMBL/GenBank/DDBJ whole genome shotgun (WGS) entry which is preliminary data.</text>
</comment>
<protein>
    <submittedName>
        <fullName evidence="2">Aspartyl protease family protein</fullName>
    </submittedName>
</protein>
<keyword evidence="2" id="KW-0378">Hydrolase</keyword>
<gene>
    <name evidence="2" type="ORF">IFK94_00810</name>
</gene>
<dbReference type="GO" id="GO:0004190">
    <property type="term" value="F:aspartic-type endopeptidase activity"/>
    <property type="evidence" value="ECO:0007669"/>
    <property type="project" value="InterPro"/>
</dbReference>
<keyword evidence="1" id="KW-0732">Signal</keyword>
<dbReference type="AlphaFoldDB" id="A0A8J6Y6C8"/>
<reference evidence="2 3" key="1">
    <citation type="submission" date="2020-08" db="EMBL/GenBank/DDBJ databases">
        <title>Acidobacteriota in marine sediments use diverse sulfur dissimilation pathways.</title>
        <authorList>
            <person name="Wasmund K."/>
        </authorList>
    </citation>
    <scope>NUCLEOTIDE SEQUENCE [LARGE SCALE GENOMIC DNA]</scope>
    <source>
        <strain evidence="2">MAG AM4</strain>
    </source>
</reference>
<dbReference type="InterPro" id="IPR021109">
    <property type="entry name" value="Peptidase_aspartic_dom_sf"/>
</dbReference>
<feature type="chain" id="PRO_5035212508" evidence="1">
    <location>
        <begin position="21"/>
        <end position="465"/>
    </location>
</feature>
<dbReference type="Gene3D" id="1.25.40.10">
    <property type="entry name" value="Tetratricopeptide repeat domain"/>
    <property type="match status" value="1"/>
</dbReference>
<dbReference type="GO" id="GO:0006508">
    <property type="term" value="P:proteolysis"/>
    <property type="evidence" value="ECO:0007669"/>
    <property type="project" value="UniProtKB-KW"/>
</dbReference>
<feature type="signal peptide" evidence="1">
    <location>
        <begin position="1"/>
        <end position="20"/>
    </location>
</feature>
<dbReference type="EMBL" id="JACXWD010000001">
    <property type="protein sequence ID" value="MBD3866641.1"/>
    <property type="molecule type" value="Genomic_DNA"/>
</dbReference>